<keyword evidence="2" id="KW-1185">Reference proteome</keyword>
<dbReference type="EMBL" id="RCCE01000001">
    <property type="protein sequence ID" value="RLJ60133.1"/>
    <property type="molecule type" value="Genomic_DNA"/>
</dbReference>
<dbReference type="AlphaFoldDB" id="A0A497X4U8"/>
<name>A0A497X4U8_9RHOB</name>
<dbReference type="RefSeq" id="WP_170157832.1">
    <property type="nucleotide sequence ID" value="NZ_RCCE01000001.1"/>
</dbReference>
<accession>A0A497X4U8</accession>
<proteinExistence type="predicted"/>
<gene>
    <name evidence="1" type="ORF">BCF46_0328</name>
</gene>
<comment type="caution">
    <text evidence="1">The sequence shown here is derived from an EMBL/GenBank/DDBJ whole genome shotgun (WGS) entry which is preliminary data.</text>
</comment>
<reference evidence="1 2" key="1">
    <citation type="submission" date="2018-10" db="EMBL/GenBank/DDBJ databases">
        <title>Genomic Encyclopedia of Archaeal and Bacterial Type Strains, Phase II (KMG-II): from individual species to whole genera.</title>
        <authorList>
            <person name="Goeker M."/>
        </authorList>
    </citation>
    <scope>NUCLEOTIDE SEQUENCE [LARGE SCALE GENOMIC DNA]</scope>
    <source>
        <strain evidence="1 2">DSM 29466</strain>
    </source>
</reference>
<sequence>MFEIRDAARRCGEQLRTTVHDAVSDDAIQLELDAEAFDLTIHTGAT</sequence>
<evidence type="ECO:0000313" key="1">
    <source>
        <dbReference type="EMBL" id="RLJ60133.1"/>
    </source>
</evidence>
<dbReference type="Proteomes" id="UP000269157">
    <property type="component" value="Unassembled WGS sequence"/>
</dbReference>
<organism evidence="1 2">
    <name type="scientific">Litoreibacter meonggei</name>
    <dbReference type="NCBI Taxonomy" id="1049199"/>
    <lineage>
        <taxon>Bacteria</taxon>
        <taxon>Pseudomonadati</taxon>
        <taxon>Pseudomonadota</taxon>
        <taxon>Alphaproteobacteria</taxon>
        <taxon>Rhodobacterales</taxon>
        <taxon>Roseobacteraceae</taxon>
        <taxon>Litoreibacter</taxon>
    </lineage>
</organism>
<protein>
    <submittedName>
        <fullName evidence="1">Uncharacterized protein</fullName>
    </submittedName>
</protein>
<evidence type="ECO:0000313" key="2">
    <source>
        <dbReference type="Proteomes" id="UP000269157"/>
    </source>
</evidence>